<evidence type="ECO:0000256" key="1">
    <source>
        <dbReference type="SAM" id="MobiDB-lite"/>
    </source>
</evidence>
<dbReference type="Proteomes" id="UP001302745">
    <property type="component" value="Unassembled WGS sequence"/>
</dbReference>
<gene>
    <name evidence="3" type="ORF">C8A00DRAFT_14905</name>
</gene>
<evidence type="ECO:0000313" key="4">
    <source>
        <dbReference type="Proteomes" id="UP001302745"/>
    </source>
</evidence>
<feature type="compositionally biased region" description="Polar residues" evidence="1">
    <location>
        <begin position="173"/>
        <end position="206"/>
    </location>
</feature>
<comment type="caution">
    <text evidence="3">The sequence shown here is derived from an EMBL/GenBank/DDBJ whole genome shotgun (WGS) entry which is preliminary data.</text>
</comment>
<accession>A0AAN6VMJ2</accession>
<evidence type="ECO:0000256" key="2">
    <source>
        <dbReference type="SAM" id="SignalP"/>
    </source>
</evidence>
<sequence>MKTTSILGAVLASAAVASAQVKYEDGKYICEQENAAYCAGDSMGTDIIIRCNGKVGQPGRCTNNLAGQPPLGVKPALCWQTSPTSGDAACEKNCVVYGSSGNYNGTFTLPADACTPTYTAISSSSATVPPSSLSSLTGVPTLTEETTLTTTICPSTTEAISPSSDKPQPPYSLGNSTVTTAMTNPPLTRTTALTNPALTTSTTALTNPPVGAPNATRTGGGPIPTGAAASNQAAGALVVLGGMMAFLL</sequence>
<feature type="region of interest" description="Disordered" evidence="1">
    <location>
        <begin position="152"/>
        <end position="224"/>
    </location>
</feature>
<keyword evidence="2" id="KW-0732">Signal</keyword>
<reference evidence="3" key="2">
    <citation type="submission" date="2023-05" db="EMBL/GenBank/DDBJ databases">
        <authorList>
            <consortium name="Lawrence Berkeley National Laboratory"/>
            <person name="Steindorff A."/>
            <person name="Hensen N."/>
            <person name="Bonometti L."/>
            <person name="Westerberg I."/>
            <person name="Brannstrom I.O."/>
            <person name="Guillou S."/>
            <person name="Cros-Aarteil S."/>
            <person name="Calhoun S."/>
            <person name="Haridas S."/>
            <person name="Kuo A."/>
            <person name="Mondo S."/>
            <person name="Pangilinan J."/>
            <person name="Riley R."/>
            <person name="Labutti K."/>
            <person name="Andreopoulos B."/>
            <person name="Lipzen A."/>
            <person name="Chen C."/>
            <person name="Yanf M."/>
            <person name="Daum C."/>
            <person name="Ng V."/>
            <person name="Clum A."/>
            <person name="Ohm R."/>
            <person name="Martin F."/>
            <person name="Silar P."/>
            <person name="Natvig D."/>
            <person name="Lalanne C."/>
            <person name="Gautier V."/>
            <person name="Ament-Velasquez S.L."/>
            <person name="Kruys A."/>
            <person name="Hutchinson M.I."/>
            <person name="Powell A.J."/>
            <person name="Barry K."/>
            <person name="Miller A.N."/>
            <person name="Grigoriev I.V."/>
            <person name="Debuchy R."/>
            <person name="Gladieux P."/>
            <person name="Thoren M.H."/>
            <person name="Johannesson H."/>
        </authorList>
    </citation>
    <scope>NUCLEOTIDE SEQUENCE</scope>
    <source>
        <strain evidence="3">CBS 538.74</strain>
    </source>
</reference>
<dbReference type="EMBL" id="MU856926">
    <property type="protein sequence ID" value="KAK4153904.1"/>
    <property type="molecule type" value="Genomic_DNA"/>
</dbReference>
<evidence type="ECO:0000313" key="3">
    <source>
        <dbReference type="EMBL" id="KAK4153904.1"/>
    </source>
</evidence>
<keyword evidence="4" id="KW-1185">Reference proteome</keyword>
<organism evidence="3 4">
    <name type="scientific">Chaetomidium leptoderma</name>
    <dbReference type="NCBI Taxonomy" id="669021"/>
    <lineage>
        <taxon>Eukaryota</taxon>
        <taxon>Fungi</taxon>
        <taxon>Dikarya</taxon>
        <taxon>Ascomycota</taxon>
        <taxon>Pezizomycotina</taxon>
        <taxon>Sordariomycetes</taxon>
        <taxon>Sordariomycetidae</taxon>
        <taxon>Sordariales</taxon>
        <taxon>Chaetomiaceae</taxon>
        <taxon>Chaetomidium</taxon>
    </lineage>
</organism>
<feature type="signal peptide" evidence="2">
    <location>
        <begin position="1"/>
        <end position="19"/>
    </location>
</feature>
<dbReference type="AlphaFoldDB" id="A0AAN6VMJ2"/>
<proteinExistence type="predicted"/>
<reference evidence="3" key="1">
    <citation type="journal article" date="2023" name="Mol. Phylogenet. Evol.">
        <title>Genome-scale phylogeny and comparative genomics of the fungal order Sordariales.</title>
        <authorList>
            <person name="Hensen N."/>
            <person name="Bonometti L."/>
            <person name="Westerberg I."/>
            <person name="Brannstrom I.O."/>
            <person name="Guillou S."/>
            <person name="Cros-Aarteil S."/>
            <person name="Calhoun S."/>
            <person name="Haridas S."/>
            <person name="Kuo A."/>
            <person name="Mondo S."/>
            <person name="Pangilinan J."/>
            <person name="Riley R."/>
            <person name="LaButti K."/>
            <person name="Andreopoulos B."/>
            <person name="Lipzen A."/>
            <person name="Chen C."/>
            <person name="Yan M."/>
            <person name="Daum C."/>
            <person name="Ng V."/>
            <person name="Clum A."/>
            <person name="Steindorff A."/>
            <person name="Ohm R.A."/>
            <person name="Martin F."/>
            <person name="Silar P."/>
            <person name="Natvig D.O."/>
            <person name="Lalanne C."/>
            <person name="Gautier V."/>
            <person name="Ament-Velasquez S.L."/>
            <person name="Kruys A."/>
            <person name="Hutchinson M.I."/>
            <person name="Powell A.J."/>
            <person name="Barry K."/>
            <person name="Miller A.N."/>
            <person name="Grigoriev I.V."/>
            <person name="Debuchy R."/>
            <person name="Gladieux P."/>
            <person name="Hiltunen Thoren M."/>
            <person name="Johannesson H."/>
        </authorList>
    </citation>
    <scope>NUCLEOTIDE SEQUENCE</scope>
    <source>
        <strain evidence="3">CBS 538.74</strain>
    </source>
</reference>
<feature type="chain" id="PRO_5042844012" evidence="2">
    <location>
        <begin position="20"/>
        <end position="248"/>
    </location>
</feature>
<protein>
    <submittedName>
        <fullName evidence="3">Uncharacterized protein</fullName>
    </submittedName>
</protein>
<name>A0AAN6VMJ2_9PEZI</name>